<comment type="caution">
    <text evidence="7">The sequence shown here is derived from an EMBL/GenBank/DDBJ whole genome shotgun (WGS) entry which is preliminary data.</text>
</comment>
<comment type="similarity">
    <text evidence="2">Belongs to the PER33/POM33 family.</text>
</comment>
<dbReference type="Pfam" id="PF03661">
    <property type="entry name" value="TMEM33_Pom33"/>
    <property type="match status" value="1"/>
</dbReference>
<dbReference type="InterPro" id="IPR051645">
    <property type="entry name" value="PER33/POM33_regulator"/>
</dbReference>
<feature type="transmembrane region" description="Helical" evidence="6">
    <location>
        <begin position="55"/>
        <end position="76"/>
    </location>
</feature>
<evidence type="ECO:0000313" key="7">
    <source>
        <dbReference type="EMBL" id="OLY82664.1"/>
    </source>
</evidence>
<keyword evidence="4 6" id="KW-1133">Transmembrane helix</keyword>
<dbReference type="InterPro" id="IPR005344">
    <property type="entry name" value="TMEM33/Pom33"/>
</dbReference>
<reference evidence="7 8" key="1">
    <citation type="journal article" date="2016" name="Mol. Biol. Evol.">
        <title>Genome-Wide Survey of Gut Fungi (Harpellales) Reveals the First Horizontally Transferred Ubiquitin Gene from a Mosquito Host.</title>
        <authorList>
            <person name="Wang Y."/>
            <person name="White M.M."/>
            <person name="Kvist S."/>
            <person name="Moncalvo J.M."/>
        </authorList>
    </citation>
    <scope>NUCLEOTIDE SEQUENCE [LARGE SCALE GENOMIC DNA]</scope>
    <source>
        <strain evidence="7 8">ALG-7-W6</strain>
    </source>
</reference>
<dbReference type="OrthoDB" id="5581259at2759"/>
<evidence type="ECO:0000256" key="3">
    <source>
        <dbReference type="ARBA" id="ARBA00022692"/>
    </source>
</evidence>
<keyword evidence="5 6" id="KW-0472">Membrane</keyword>
<evidence type="ECO:0000256" key="5">
    <source>
        <dbReference type="ARBA" id="ARBA00023136"/>
    </source>
</evidence>
<dbReference type="GO" id="GO:0005783">
    <property type="term" value="C:endoplasmic reticulum"/>
    <property type="evidence" value="ECO:0007669"/>
    <property type="project" value="TreeGrafter"/>
</dbReference>
<evidence type="ECO:0000256" key="1">
    <source>
        <dbReference type="ARBA" id="ARBA00004141"/>
    </source>
</evidence>
<evidence type="ECO:0000256" key="4">
    <source>
        <dbReference type="ARBA" id="ARBA00022989"/>
    </source>
</evidence>
<keyword evidence="8" id="KW-1185">Reference proteome</keyword>
<comment type="subcellular location">
    <subcellularLocation>
        <location evidence="1">Membrane</location>
        <topology evidence="1">Multi-pass membrane protein</topology>
    </subcellularLocation>
</comment>
<dbReference type="Proteomes" id="UP000187455">
    <property type="component" value="Unassembled WGS sequence"/>
</dbReference>
<dbReference type="PANTHER" id="PTHR12703:SF4">
    <property type="entry name" value="TRANSMEMBRANE PROTEIN 33"/>
    <property type="match status" value="1"/>
</dbReference>
<dbReference type="GO" id="GO:0061024">
    <property type="term" value="P:membrane organization"/>
    <property type="evidence" value="ECO:0007669"/>
    <property type="project" value="TreeGrafter"/>
</dbReference>
<dbReference type="GO" id="GO:0016020">
    <property type="term" value="C:membrane"/>
    <property type="evidence" value="ECO:0007669"/>
    <property type="project" value="UniProtKB-SubCell"/>
</dbReference>
<organism evidence="7 8">
    <name type="scientific">Smittium mucronatum</name>
    <dbReference type="NCBI Taxonomy" id="133383"/>
    <lineage>
        <taxon>Eukaryota</taxon>
        <taxon>Fungi</taxon>
        <taxon>Fungi incertae sedis</taxon>
        <taxon>Zoopagomycota</taxon>
        <taxon>Kickxellomycotina</taxon>
        <taxon>Harpellomycetes</taxon>
        <taxon>Harpellales</taxon>
        <taxon>Legeriomycetaceae</taxon>
        <taxon>Smittium</taxon>
    </lineage>
</organism>
<keyword evidence="3 6" id="KW-0812">Transmembrane</keyword>
<evidence type="ECO:0000313" key="8">
    <source>
        <dbReference type="Proteomes" id="UP000187455"/>
    </source>
</evidence>
<feature type="transmembrane region" description="Helical" evidence="6">
    <location>
        <begin position="26"/>
        <end position="48"/>
    </location>
</feature>
<evidence type="ECO:0000256" key="6">
    <source>
        <dbReference type="SAM" id="Phobius"/>
    </source>
</evidence>
<dbReference type="AlphaFoldDB" id="A0A1R0H0K1"/>
<dbReference type="GO" id="GO:0071786">
    <property type="term" value="P:endoplasmic reticulum tubular network organization"/>
    <property type="evidence" value="ECO:0007669"/>
    <property type="project" value="TreeGrafter"/>
</dbReference>
<accession>A0A1R0H0K1</accession>
<feature type="transmembrane region" description="Helical" evidence="6">
    <location>
        <begin position="96"/>
        <end position="120"/>
    </location>
</feature>
<dbReference type="STRING" id="133383.A0A1R0H0K1"/>
<dbReference type="EMBL" id="LSSL01001336">
    <property type="protein sequence ID" value="OLY82664.1"/>
    <property type="molecule type" value="Genomic_DNA"/>
</dbReference>
<sequence length="281" mass="31714">MAPPPTQASALPVSARLLQIAKTAQFSWWLGHVTTLIFGTLCFLKYFFNPSASRTNYYIAFVGACVSYGISVYKTYGPPQLTLPFLQRLIIDENVQYIVLAVFFYTQSPILVTLVPYYIFSIFHTSSYFRLTIIPLFFPKVVSELENARNAAPGTSVQLSLPAQISRFLGTRVSSYYSIALKVVSIWEIVVVFVWVSIGALSFRISFFSPIIYIQFLRLRYVTSPQTRTAFSNIRAFLDSKLTPPTASPKIPPSVTKYYVIARNYIITVGDQLTNTPSRQN</sequence>
<proteinExistence type="inferred from homology"/>
<gene>
    <name evidence="7" type="ORF">AYI68_g3204</name>
</gene>
<dbReference type="PANTHER" id="PTHR12703">
    <property type="entry name" value="TRANSMEMBRANE PROTEIN 33"/>
    <property type="match status" value="1"/>
</dbReference>
<evidence type="ECO:0000256" key="2">
    <source>
        <dbReference type="ARBA" id="ARBA00007322"/>
    </source>
</evidence>
<protein>
    <submittedName>
        <fullName evidence="7">Tetra-spanning protein 1</fullName>
    </submittedName>
</protein>
<name>A0A1R0H0K1_9FUNG</name>